<keyword evidence="2" id="KW-1185">Reference proteome</keyword>
<sequence>MFAGAFGSHGLKSRPGITADKINSFMIGSHYMVYNGLGLLLVSLHPRFAVHRFAGPAIAIGGFIFSSTILGLVLNRDRFKVLGPITPMGGALMMTG</sequence>
<evidence type="ECO:0000313" key="1">
    <source>
        <dbReference type="EMBL" id="KAI0068376.1"/>
    </source>
</evidence>
<proteinExistence type="predicted"/>
<protein>
    <submittedName>
        <fullName evidence="1">Uncharacterized protein</fullName>
    </submittedName>
</protein>
<comment type="caution">
    <text evidence="1">The sequence shown here is derived from an EMBL/GenBank/DDBJ whole genome shotgun (WGS) entry which is preliminary data.</text>
</comment>
<dbReference type="Proteomes" id="UP000814140">
    <property type="component" value="Unassembled WGS sequence"/>
</dbReference>
<reference evidence="1" key="1">
    <citation type="submission" date="2021-03" db="EMBL/GenBank/DDBJ databases">
        <authorList>
            <consortium name="DOE Joint Genome Institute"/>
            <person name="Ahrendt S."/>
            <person name="Looney B.P."/>
            <person name="Miyauchi S."/>
            <person name="Morin E."/>
            <person name="Drula E."/>
            <person name="Courty P.E."/>
            <person name="Chicoki N."/>
            <person name="Fauchery L."/>
            <person name="Kohler A."/>
            <person name="Kuo A."/>
            <person name="Labutti K."/>
            <person name="Pangilinan J."/>
            <person name="Lipzen A."/>
            <person name="Riley R."/>
            <person name="Andreopoulos W."/>
            <person name="He G."/>
            <person name="Johnson J."/>
            <person name="Barry K.W."/>
            <person name="Grigoriev I.V."/>
            <person name="Nagy L."/>
            <person name="Hibbett D."/>
            <person name="Henrissat B."/>
            <person name="Matheny P.B."/>
            <person name="Labbe J."/>
            <person name="Martin F."/>
        </authorList>
    </citation>
    <scope>NUCLEOTIDE SEQUENCE</scope>
    <source>
        <strain evidence="1">HHB10654</strain>
    </source>
</reference>
<gene>
    <name evidence="1" type="ORF">BV25DRAFT_1793588</name>
</gene>
<accession>A0ACB8TJ12</accession>
<dbReference type="EMBL" id="MU277188">
    <property type="protein sequence ID" value="KAI0068376.1"/>
    <property type="molecule type" value="Genomic_DNA"/>
</dbReference>
<organism evidence="1 2">
    <name type="scientific">Artomyces pyxidatus</name>
    <dbReference type="NCBI Taxonomy" id="48021"/>
    <lineage>
        <taxon>Eukaryota</taxon>
        <taxon>Fungi</taxon>
        <taxon>Dikarya</taxon>
        <taxon>Basidiomycota</taxon>
        <taxon>Agaricomycotina</taxon>
        <taxon>Agaricomycetes</taxon>
        <taxon>Russulales</taxon>
        <taxon>Auriscalpiaceae</taxon>
        <taxon>Artomyces</taxon>
    </lineage>
</organism>
<reference evidence="1" key="2">
    <citation type="journal article" date="2022" name="New Phytol.">
        <title>Evolutionary transition to the ectomycorrhizal habit in the genomes of a hyperdiverse lineage of mushroom-forming fungi.</title>
        <authorList>
            <person name="Looney B."/>
            <person name="Miyauchi S."/>
            <person name="Morin E."/>
            <person name="Drula E."/>
            <person name="Courty P.E."/>
            <person name="Kohler A."/>
            <person name="Kuo A."/>
            <person name="LaButti K."/>
            <person name="Pangilinan J."/>
            <person name="Lipzen A."/>
            <person name="Riley R."/>
            <person name="Andreopoulos W."/>
            <person name="He G."/>
            <person name="Johnson J."/>
            <person name="Nolan M."/>
            <person name="Tritt A."/>
            <person name="Barry K.W."/>
            <person name="Grigoriev I.V."/>
            <person name="Nagy L.G."/>
            <person name="Hibbett D."/>
            <person name="Henrissat B."/>
            <person name="Matheny P.B."/>
            <person name="Labbe J."/>
            <person name="Martin F.M."/>
        </authorList>
    </citation>
    <scope>NUCLEOTIDE SEQUENCE</scope>
    <source>
        <strain evidence="1">HHB10654</strain>
    </source>
</reference>
<name>A0ACB8TJ12_9AGAM</name>
<evidence type="ECO:0000313" key="2">
    <source>
        <dbReference type="Proteomes" id="UP000814140"/>
    </source>
</evidence>